<proteinExistence type="predicted"/>
<dbReference type="InterPro" id="IPR019734">
    <property type="entry name" value="TPR_rpt"/>
</dbReference>
<sequence length="466" mass="51910">MNPLMDALQRAKGAKWHANASDAPPDKPDSSETPFSKTPHRERPPPPDHQSVTDWSLAPITPSPMPREIQSDAQKPSSIVESEQIGNPSEPTPPELTLEANLPGQKTPTTRKTMANRGFREILLFGVLPLLLLSIATGAYVYRKVMIHETSYAPEKLPSFPIESVMPKYASAQLEKTGTDFMDQRLKPGETRHSTSHLSGPTVAHPLEQPPAVSPPPKKSARSDNKRTLLSAESPRTRAIPIEIPKDSPPQKEVNAKPSPPDRIKITRTRVPDPLHATLVTGFNAFKNGDNAAATTAYRDVLKQQPDNRDALLGLAAVAIQKQQWETAANHYFQILRNNPRDAAAQAALLDMRNNLDPKVGEDKIKLLLKKEPNMPYLHFALGNFYARQSRWFQAEQAYFNAYQADNTNVDYSYNLAVSLDHLAKRKAALTYYRRALELVTEQPQSPGFDPAIVRQRIEAIETNLE</sequence>
<keyword evidence="2" id="KW-0802">TPR repeat</keyword>
<dbReference type="SUPFAM" id="SSF48452">
    <property type="entry name" value="TPR-like"/>
    <property type="match status" value="1"/>
</dbReference>
<evidence type="ECO:0000256" key="2">
    <source>
        <dbReference type="ARBA" id="ARBA00022803"/>
    </source>
</evidence>
<feature type="compositionally biased region" description="Basic and acidic residues" evidence="3">
    <location>
        <begin position="184"/>
        <end position="193"/>
    </location>
</feature>
<dbReference type="InterPro" id="IPR051685">
    <property type="entry name" value="Ycf3/AcsC/BcsC/TPR_MFPF"/>
</dbReference>
<dbReference type="PANTHER" id="PTHR44943">
    <property type="entry name" value="CELLULOSE SYNTHASE OPERON PROTEIN C"/>
    <property type="match status" value="1"/>
</dbReference>
<evidence type="ECO:0000256" key="1">
    <source>
        <dbReference type="ARBA" id="ARBA00022737"/>
    </source>
</evidence>
<evidence type="ECO:0000256" key="3">
    <source>
        <dbReference type="SAM" id="MobiDB-lite"/>
    </source>
</evidence>
<dbReference type="Gene3D" id="1.25.40.10">
    <property type="entry name" value="Tetratricopeptide repeat domain"/>
    <property type="match status" value="2"/>
</dbReference>
<dbReference type="AlphaFoldDB" id="A0A451A1I6"/>
<keyword evidence="4" id="KW-1133">Transmembrane helix</keyword>
<feature type="region of interest" description="Disordered" evidence="3">
    <location>
        <begin position="1"/>
        <end position="111"/>
    </location>
</feature>
<accession>A0A451A1I6</accession>
<gene>
    <name evidence="6" type="ORF">BECKTUN1418E_GA0071001_11884</name>
    <name evidence="5" type="ORF">BECKTUN1418F_GA0071002_11905</name>
</gene>
<feature type="transmembrane region" description="Helical" evidence="4">
    <location>
        <begin position="122"/>
        <end position="142"/>
    </location>
</feature>
<evidence type="ECO:0000256" key="4">
    <source>
        <dbReference type="SAM" id="Phobius"/>
    </source>
</evidence>
<reference evidence="5" key="1">
    <citation type="submission" date="2019-02" db="EMBL/GenBank/DDBJ databases">
        <authorList>
            <person name="Gruber-Vodicka R. H."/>
            <person name="Seah K. B. B."/>
        </authorList>
    </citation>
    <scope>NUCLEOTIDE SEQUENCE</scope>
    <source>
        <strain evidence="6">BECK_BY2</strain>
        <strain evidence="5">BECK_BY3</strain>
    </source>
</reference>
<dbReference type="EMBL" id="CAADFV010000188">
    <property type="protein sequence ID" value="VFK68815.1"/>
    <property type="molecule type" value="Genomic_DNA"/>
</dbReference>
<dbReference type="SMART" id="SM00028">
    <property type="entry name" value="TPR"/>
    <property type="match status" value="3"/>
</dbReference>
<keyword evidence="4" id="KW-0812">Transmembrane</keyword>
<evidence type="ECO:0000313" key="5">
    <source>
        <dbReference type="EMBL" id="VFK59891.1"/>
    </source>
</evidence>
<protein>
    <submittedName>
        <fullName evidence="5">TPR repeat-containing protein</fullName>
    </submittedName>
</protein>
<name>A0A451A1I6_9GAMM</name>
<feature type="region of interest" description="Disordered" evidence="3">
    <location>
        <begin position="184"/>
        <end position="266"/>
    </location>
</feature>
<dbReference type="PANTHER" id="PTHR44943:SF8">
    <property type="entry name" value="TPR REPEAT-CONTAINING PROTEIN MJ0263"/>
    <property type="match status" value="1"/>
</dbReference>
<dbReference type="EMBL" id="CAADFY010000190">
    <property type="protein sequence ID" value="VFK59891.1"/>
    <property type="molecule type" value="Genomic_DNA"/>
</dbReference>
<keyword evidence="4" id="KW-0472">Membrane</keyword>
<evidence type="ECO:0000313" key="6">
    <source>
        <dbReference type="EMBL" id="VFK68815.1"/>
    </source>
</evidence>
<feature type="compositionally biased region" description="Polar residues" evidence="3">
    <location>
        <begin position="71"/>
        <end position="89"/>
    </location>
</feature>
<feature type="compositionally biased region" description="Pro residues" evidence="3">
    <location>
        <begin position="208"/>
        <end position="218"/>
    </location>
</feature>
<keyword evidence="1" id="KW-0677">Repeat</keyword>
<dbReference type="Pfam" id="PF14559">
    <property type="entry name" value="TPR_19"/>
    <property type="match status" value="1"/>
</dbReference>
<dbReference type="InterPro" id="IPR011990">
    <property type="entry name" value="TPR-like_helical_dom_sf"/>
</dbReference>
<organism evidence="5">
    <name type="scientific">Candidatus Kentrum sp. TUN</name>
    <dbReference type="NCBI Taxonomy" id="2126343"/>
    <lineage>
        <taxon>Bacteria</taxon>
        <taxon>Pseudomonadati</taxon>
        <taxon>Pseudomonadota</taxon>
        <taxon>Gammaproteobacteria</taxon>
        <taxon>Candidatus Kentrum</taxon>
    </lineage>
</organism>